<dbReference type="Proteomes" id="UP000054078">
    <property type="component" value="Unassembled WGS sequence"/>
</dbReference>
<dbReference type="STRING" id="1299998.AUL39_07330"/>
<evidence type="ECO:0000256" key="1">
    <source>
        <dbReference type="ARBA" id="ARBA00001966"/>
    </source>
</evidence>
<dbReference type="InterPro" id="IPR040074">
    <property type="entry name" value="BssD/PflA/YjjW"/>
</dbReference>
<dbReference type="NCBIfam" id="NF033717">
    <property type="entry name" value="HPDL_rSAM_activ"/>
    <property type="match status" value="1"/>
</dbReference>
<dbReference type="Pfam" id="PF13353">
    <property type="entry name" value="Fer4_12"/>
    <property type="match status" value="1"/>
</dbReference>
<evidence type="ECO:0000313" key="12">
    <source>
        <dbReference type="EMBL" id="KUH58027.1"/>
    </source>
</evidence>
<dbReference type="PROSITE" id="PS51918">
    <property type="entry name" value="RADICAL_SAM"/>
    <property type="match status" value="1"/>
</dbReference>
<dbReference type="AlphaFoldDB" id="A0A100YUP2"/>
<evidence type="ECO:0000256" key="9">
    <source>
        <dbReference type="ARBA" id="ARBA00047365"/>
    </source>
</evidence>
<dbReference type="InterPro" id="IPR001989">
    <property type="entry name" value="Radical_activat_CS"/>
</dbReference>
<dbReference type="InterPro" id="IPR017896">
    <property type="entry name" value="4Fe4S_Fe-S-bd"/>
</dbReference>
<keyword evidence="8" id="KW-0411">Iron-sulfur</keyword>
<dbReference type="InterPro" id="IPR012839">
    <property type="entry name" value="Organic_radical_activase"/>
</dbReference>
<dbReference type="InterPro" id="IPR034457">
    <property type="entry name" value="Organic_radical-activating"/>
</dbReference>
<keyword evidence="13" id="KW-1185">Reference proteome</keyword>
<sequence>MRRSLSAPLSDRDRELKGRIFDIQSYSVHDGPGCRTLIFMSGCPFRCKWCCNPESFYNRQGKLYRASKCVNRADKRCTRCLEACPYGAVSDNSQDPDHPMKFDWEKCHVCTTFECVKACYDDALVTISEEYTVEQIMHILERDRHYWSGNGGVTFSGGDPMFQPEFLLAVLERCDEAYIHKAIETEASASTDVYLNVMRHMDFAFNDLKSMDTEKHREYTGMGNEQVLQNIRAFTSSNCSARLILRTPVIRGFNDTEEDFDKIGAFMREVGLNELNILPFHRLGVSKWEELSMTYAFADDKPTSPEKLESLRKVVQGHGVKCYVGSETPF</sequence>
<dbReference type="GO" id="GO:0046872">
    <property type="term" value="F:metal ion binding"/>
    <property type="evidence" value="ECO:0007669"/>
    <property type="project" value="UniProtKB-KW"/>
</dbReference>
<dbReference type="SUPFAM" id="SSF54862">
    <property type="entry name" value="4Fe-4S ferredoxins"/>
    <property type="match status" value="1"/>
</dbReference>
<feature type="domain" description="Radical SAM core" evidence="11">
    <location>
        <begin position="29"/>
        <end position="318"/>
    </location>
</feature>
<dbReference type="PIRSF" id="PIRSF000371">
    <property type="entry name" value="PFL_act_enz"/>
    <property type="match status" value="1"/>
</dbReference>
<keyword evidence="4" id="KW-0949">S-adenosyl-L-methionine</keyword>
<dbReference type="SFLD" id="SFLDS00029">
    <property type="entry name" value="Radical_SAM"/>
    <property type="match status" value="1"/>
</dbReference>
<dbReference type="PANTHER" id="PTHR30352">
    <property type="entry name" value="PYRUVATE FORMATE-LYASE-ACTIVATING ENZYME"/>
    <property type="match status" value="1"/>
</dbReference>
<evidence type="ECO:0000256" key="7">
    <source>
        <dbReference type="ARBA" id="ARBA00023004"/>
    </source>
</evidence>
<keyword evidence="5" id="KW-0479">Metal-binding</keyword>
<evidence type="ECO:0000313" key="13">
    <source>
        <dbReference type="Proteomes" id="UP000054078"/>
    </source>
</evidence>
<comment type="cofactor">
    <cofactor evidence="1">
        <name>[4Fe-4S] cluster</name>
        <dbReference type="ChEBI" id="CHEBI:49883"/>
    </cofactor>
</comment>
<evidence type="ECO:0000256" key="5">
    <source>
        <dbReference type="ARBA" id="ARBA00022723"/>
    </source>
</evidence>
<dbReference type="PROSITE" id="PS51379">
    <property type="entry name" value="4FE4S_FER_2"/>
    <property type="match status" value="1"/>
</dbReference>
<dbReference type="InterPro" id="IPR058240">
    <property type="entry name" value="rSAM_sf"/>
</dbReference>
<keyword evidence="6" id="KW-0560">Oxidoreductase</keyword>
<dbReference type="Pfam" id="PF04055">
    <property type="entry name" value="Radical_SAM"/>
    <property type="match status" value="1"/>
</dbReference>
<protein>
    <submittedName>
        <fullName evidence="12">Glycyl-radical enzyme activating protein</fullName>
    </submittedName>
</protein>
<evidence type="ECO:0000256" key="6">
    <source>
        <dbReference type="ARBA" id="ARBA00023002"/>
    </source>
</evidence>
<evidence type="ECO:0000259" key="11">
    <source>
        <dbReference type="PROSITE" id="PS51918"/>
    </source>
</evidence>
<dbReference type="PROSITE" id="PS01087">
    <property type="entry name" value="RADICAL_ACTIVATING"/>
    <property type="match status" value="1"/>
</dbReference>
<dbReference type="InterPro" id="IPR013785">
    <property type="entry name" value="Aldolase_TIM"/>
</dbReference>
<comment type="similarity">
    <text evidence="2">Belongs to the organic radical-activating enzymes family.</text>
</comment>
<gene>
    <name evidence="12" type="ORF">AUL39_07330</name>
</gene>
<dbReference type="SFLD" id="SFLDG01118">
    <property type="entry name" value="activating_enzymes__group_2"/>
    <property type="match status" value="1"/>
</dbReference>
<keyword evidence="7" id="KW-0408">Iron</keyword>
<dbReference type="Gene3D" id="3.20.20.70">
    <property type="entry name" value="Aldolase class I"/>
    <property type="match status" value="1"/>
</dbReference>
<feature type="domain" description="4Fe-4S ferredoxin-type" evidence="10">
    <location>
        <begin position="98"/>
        <end position="130"/>
    </location>
</feature>
<evidence type="ECO:0000256" key="8">
    <source>
        <dbReference type="ARBA" id="ARBA00023014"/>
    </source>
</evidence>
<evidence type="ECO:0000259" key="10">
    <source>
        <dbReference type="PROSITE" id="PS51379"/>
    </source>
</evidence>
<evidence type="ECO:0000256" key="4">
    <source>
        <dbReference type="ARBA" id="ARBA00022691"/>
    </source>
</evidence>
<proteinExistence type="inferred from homology"/>
<dbReference type="SFLD" id="SFLDG01066">
    <property type="entry name" value="organic_radical-activating_enz"/>
    <property type="match status" value="1"/>
</dbReference>
<evidence type="ECO:0000256" key="3">
    <source>
        <dbReference type="ARBA" id="ARBA00022485"/>
    </source>
</evidence>
<keyword evidence="3" id="KW-0004">4Fe-4S</keyword>
<organism evidence="12 13">
    <name type="scientific">Tractidigestivibacter scatoligenes</name>
    <name type="common">Olsenella scatoligenes</name>
    <dbReference type="NCBI Taxonomy" id="1299998"/>
    <lineage>
        <taxon>Bacteria</taxon>
        <taxon>Bacillati</taxon>
        <taxon>Actinomycetota</taxon>
        <taxon>Coriobacteriia</taxon>
        <taxon>Coriobacteriales</taxon>
        <taxon>Atopobiaceae</taxon>
        <taxon>Tractidigestivibacter</taxon>
    </lineage>
</organism>
<dbReference type="EMBL" id="LOJF01000010">
    <property type="protein sequence ID" value="KUH58027.1"/>
    <property type="molecule type" value="Genomic_DNA"/>
</dbReference>
<comment type="catalytic activity">
    <reaction evidence="9">
        <text>glycyl-[protein] + reduced [flavodoxin] + S-adenosyl-L-methionine = glycin-2-yl radical-[protein] + semiquinone [flavodoxin] + 5'-deoxyadenosine + L-methionine + H(+)</text>
        <dbReference type="Rhea" id="RHEA:61976"/>
        <dbReference type="Rhea" id="RHEA-COMP:10622"/>
        <dbReference type="Rhea" id="RHEA-COMP:14480"/>
        <dbReference type="Rhea" id="RHEA-COMP:15993"/>
        <dbReference type="Rhea" id="RHEA-COMP:15994"/>
        <dbReference type="ChEBI" id="CHEBI:15378"/>
        <dbReference type="ChEBI" id="CHEBI:17319"/>
        <dbReference type="ChEBI" id="CHEBI:29947"/>
        <dbReference type="ChEBI" id="CHEBI:32722"/>
        <dbReference type="ChEBI" id="CHEBI:57618"/>
        <dbReference type="ChEBI" id="CHEBI:57844"/>
        <dbReference type="ChEBI" id="CHEBI:59789"/>
        <dbReference type="ChEBI" id="CHEBI:140311"/>
    </reaction>
</comment>
<dbReference type="OrthoDB" id="9782387at2"/>
<comment type="caution">
    <text evidence="12">The sequence shown here is derived from an EMBL/GenBank/DDBJ whole genome shotgun (WGS) entry which is preliminary data.</text>
</comment>
<dbReference type="PANTHER" id="PTHR30352:SF4">
    <property type="entry name" value="PYRUVATE FORMATE-LYASE 2-ACTIVATING ENZYME"/>
    <property type="match status" value="1"/>
</dbReference>
<evidence type="ECO:0000256" key="2">
    <source>
        <dbReference type="ARBA" id="ARBA00009777"/>
    </source>
</evidence>
<dbReference type="GO" id="GO:0016491">
    <property type="term" value="F:oxidoreductase activity"/>
    <property type="evidence" value="ECO:0007669"/>
    <property type="project" value="UniProtKB-KW"/>
</dbReference>
<dbReference type="NCBIfam" id="TIGR02494">
    <property type="entry name" value="PFLE_PFLC"/>
    <property type="match status" value="1"/>
</dbReference>
<dbReference type="SUPFAM" id="SSF102114">
    <property type="entry name" value="Radical SAM enzymes"/>
    <property type="match status" value="1"/>
</dbReference>
<dbReference type="RefSeq" id="WP_059054958.1">
    <property type="nucleotide sequence ID" value="NZ_LOJF01000010.1"/>
</dbReference>
<dbReference type="GO" id="GO:0051539">
    <property type="term" value="F:4 iron, 4 sulfur cluster binding"/>
    <property type="evidence" value="ECO:0007669"/>
    <property type="project" value="UniProtKB-KW"/>
</dbReference>
<accession>A0A100YUP2</accession>
<dbReference type="InterPro" id="IPR007197">
    <property type="entry name" value="rSAM"/>
</dbReference>
<reference evidence="12 13" key="1">
    <citation type="submission" date="2015-12" db="EMBL/GenBank/DDBJ databases">
        <title>Draft Genome Sequence of Olsenella scatoligenes SK9K4T; a Producer of 3-Methylindole- (skatole) and 4-Methylphenol- (p-cresol) Isolated from Pig Feces.</title>
        <authorList>
            <person name="Li X."/>
            <person name="Borg B."/>
            <person name="Canibe N."/>
        </authorList>
    </citation>
    <scope>NUCLEOTIDE SEQUENCE [LARGE SCALE GENOMIC DNA]</scope>
    <source>
        <strain evidence="12 13">SK9K4</strain>
    </source>
</reference>
<name>A0A100YUP2_TRASO</name>